<accession>A0ABW0R4I7</accession>
<evidence type="ECO:0000256" key="1">
    <source>
        <dbReference type="SAM" id="SignalP"/>
    </source>
</evidence>
<name>A0ABW0R4I7_9BACL</name>
<dbReference type="PANTHER" id="PTHR43308">
    <property type="entry name" value="OUTER MEMBRANE PROTEIN ALPHA-RELATED"/>
    <property type="match status" value="1"/>
</dbReference>
<dbReference type="InterPro" id="IPR011050">
    <property type="entry name" value="Pectin_lyase_fold/virulence"/>
</dbReference>
<dbReference type="SUPFAM" id="SSF50370">
    <property type="entry name" value="Ricin B-like lectins"/>
    <property type="match status" value="4"/>
</dbReference>
<dbReference type="InterPro" id="IPR033801">
    <property type="entry name" value="CBM6-CBM35-CBM36-like_1"/>
</dbReference>
<dbReference type="CDD" id="cd23432">
    <property type="entry name" value="beta-trefoil_Ricin_EndoBetaGal-like"/>
    <property type="match status" value="7"/>
</dbReference>
<dbReference type="InterPro" id="IPR005084">
    <property type="entry name" value="CBM6"/>
</dbReference>
<dbReference type="InterPro" id="IPR008979">
    <property type="entry name" value="Galactose-bd-like_sf"/>
</dbReference>
<dbReference type="PROSITE" id="PS51175">
    <property type="entry name" value="CBM6"/>
    <property type="match status" value="1"/>
</dbReference>
<dbReference type="EMBL" id="JBHSNC010000054">
    <property type="protein sequence ID" value="MFC5531409.1"/>
    <property type="molecule type" value="Genomic_DNA"/>
</dbReference>
<dbReference type="InterPro" id="IPR001119">
    <property type="entry name" value="SLH_dom"/>
</dbReference>
<dbReference type="SMART" id="SM00710">
    <property type="entry name" value="PbH1"/>
    <property type="match status" value="7"/>
</dbReference>
<reference evidence="5" key="1">
    <citation type="journal article" date="2019" name="Int. J. Syst. Evol. Microbiol.">
        <title>The Global Catalogue of Microorganisms (GCM) 10K type strain sequencing project: providing services to taxonomists for standard genome sequencing and annotation.</title>
        <authorList>
            <consortium name="The Broad Institute Genomics Platform"/>
            <consortium name="The Broad Institute Genome Sequencing Center for Infectious Disease"/>
            <person name="Wu L."/>
            <person name="Ma J."/>
        </authorList>
    </citation>
    <scope>NUCLEOTIDE SEQUENCE [LARGE SCALE GENOMIC DNA]</scope>
    <source>
        <strain evidence="5">CGMCC 1.18578</strain>
    </source>
</reference>
<organism evidence="4 5">
    <name type="scientific">Cohnella yongneupensis</name>
    <dbReference type="NCBI Taxonomy" id="425006"/>
    <lineage>
        <taxon>Bacteria</taxon>
        <taxon>Bacillati</taxon>
        <taxon>Bacillota</taxon>
        <taxon>Bacilli</taxon>
        <taxon>Bacillales</taxon>
        <taxon>Paenibacillaceae</taxon>
        <taxon>Cohnella</taxon>
    </lineage>
</organism>
<dbReference type="Gene3D" id="2.60.120.260">
    <property type="entry name" value="Galactose-binding domain-like"/>
    <property type="match status" value="2"/>
</dbReference>
<keyword evidence="1" id="KW-0732">Signal</keyword>
<dbReference type="Gene3D" id="2.160.20.10">
    <property type="entry name" value="Single-stranded right-handed beta-helix, Pectin lyase-like"/>
    <property type="match status" value="1"/>
</dbReference>
<keyword evidence="5" id="KW-1185">Reference proteome</keyword>
<dbReference type="Gene3D" id="2.80.10.50">
    <property type="match status" value="7"/>
</dbReference>
<dbReference type="InterPro" id="IPR055149">
    <property type="entry name" value="Agl_cat_D2"/>
</dbReference>
<dbReference type="RefSeq" id="WP_378113371.1">
    <property type="nucleotide sequence ID" value="NZ_JBHSNC010000054.1"/>
</dbReference>
<comment type="caution">
    <text evidence="4">The sequence shown here is derived from an EMBL/GenBank/DDBJ whole genome shotgun (WGS) entry which is preliminary data.</text>
</comment>
<protein>
    <submittedName>
        <fullName evidence="4">S-layer homology domain-containing protein</fullName>
    </submittedName>
</protein>
<feature type="domain" description="SLH" evidence="3">
    <location>
        <begin position="2041"/>
        <end position="2101"/>
    </location>
</feature>
<feature type="chain" id="PRO_5047107508" evidence="1">
    <location>
        <begin position="26"/>
        <end position="2101"/>
    </location>
</feature>
<feature type="domain" description="SLH" evidence="3">
    <location>
        <begin position="1910"/>
        <end position="1970"/>
    </location>
</feature>
<dbReference type="Pfam" id="PF00395">
    <property type="entry name" value="SLH"/>
    <property type="match status" value="3"/>
</dbReference>
<dbReference type="InterPro" id="IPR006626">
    <property type="entry name" value="PbH1"/>
</dbReference>
<feature type="domain" description="CBM6" evidence="2">
    <location>
        <begin position="1015"/>
        <end position="1134"/>
    </location>
</feature>
<evidence type="ECO:0000259" key="2">
    <source>
        <dbReference type="PROSITE" id="PS51175"/>
    </source>
</evidence>
<dbReference type="Pfam" id="PF22816">
    <property type="entry name" value="CatAgl_D2"/>
    <property type="match status" value="1"/>
</dbReference>
<evidence type="ECO:0000313" key="4">
    <source>
        <dbReference type="EMBL" id="MFC5531409.1"/>
    </source>
</evidence>
<dbReference type="InterPro" id="IPR035992">
    <property type="entry name" value="Ricin_B-like_lectins"/>
</dbReference>
<dbReference type="Proteomes" id="UP001596108">
    <property type="component" value="Unassembled WGS sequence"/>
</dbReference>
<sequence>MKVLQRLLALCLTMLLLIPPLYASADSVPASGDAYYRIQNTWKGFYLYEGADGKVRYGFTAINDASAQWAIETTGDGHKRLKNRATGHYLNGQNVTAAEITKPLESSDIESGWTSDQWDIADVDGKPGEINFIRADHPNWILNVQLLDGFVQSNDWAQKPWGSATWKLEAAETVEPVRIVLPWKGTYLYEDGGKVKYGTPALNDTSSQWFVEDKDGHKTFRNRATGHYINAQSITAAEITKPLDSSAIEAGWTSDLWDIAAAPDGADGINIINVDHPNWIVNAQIQDGFAQSNDWAQKPWGSAVWKLETAADSNPQRIMDSWKGNYLYENNAQVSYGQSDWQDKASHWIVEDSAAGTRLRNLATGRYVSSNDYVGASPLVTVATPGADATWKVESAKDGDGNPVDGFVTLQSASPGHNDSYLNVQHQDGFAQGNNWAQKTWGSAQWKLAAPAAPVTGPVEPVNPYIKIKNNWLQLYLYESDGVVKYGNVAAGDQSGEWLIETVGSVKRIKNRATGHYINLDGVGGARDALKASALADGSATGDWVIEDFQGYKEIRSAGDDAGNYINVENKLKHAQYGVVPREWGSPKWEFVTAQAAAPTYVRLKNSYLGTYLYEPTSGPSVGKVVYGNPAPEDVTSHWSLVPGTQGTLIVNRATGHRMTVEHVASFADPVESLDIDPTWASVQWKVENVAGSDKKVFRNVWKSDWLLHAEDQKGFAQASGIPADWGSAQWIVEAAPEVAPVLPSGYIRISNRATGKYLYENGNNVVLYGTPAVNDAASQWIIRNVDGVQQLENRATGNVMSIEHLRSYLETTASPTSDDTRTQWTIEDGPAEGVYLIRSEADGYEDAYVHTEDGQGYAQYELRSIESRGVQWVFEAASADAEVVPPVDGPANAVTPVQEELNYVRIHDGDTANVLVEHEGGVAAFESATAGDLSAQWLPQDYNGHKRFANRATGHYLTLAGDAAAISEDGSALDSQWSVTSDAGYVTLSNAESGGLLESATGTRMQLEKVLCDARYEGEKAFVYGGASSLTSQGVASGFGAVGAGAKFAVNAEQASSYDVVVRYRTAGSDARNLSIYVNGLKQPSAATFSGTGTAWADATISLPLRSGMNTIALQADTGNVGSGLDIDAITVRGSINKDYRGATLPFTTYEAEQSATNGTVIGPDREFKTFASEASGRKAVTLDATGQYVSFTTTKASNALNLRYIIPDAASGGGTDATLSLYVDGVKRGKVNLTSKYSWVYGKYPWSNDPADGDAHRFYDETHLLIGDVPAGATIRLQKDSDDTASYYVVDFVELEQADAAYGKPSGYLSVTDYGAVANDAGDDTTAFVAAIAAAKASGAGLWVPAGRFELTAPLHVDHVTIRGAGMWHTTLNGAGFLADGSQIKVYDLLLDVGVTARHDELREAGFDGTFGMDSVIQNVWIEHAKAGIWSMRSDAGISTNGLYVGGVRIRDTYADGINFSTGTANSMIEQTHIRNSGDDSIALWSQKMNGVTDADSGTKGNTVRFNTVQLPWLADNVAIFGGRDNKVQDNVLSDTVGFGAGIAVSTRFDPVAFAGTTTVERNTLIRTGGREPNWGQDFGAIWVFTGDKPIDADIVIRNNTALDSTYQGLYINGPYAIANTSHKVLVQNYVIDGTGTWGIHVNASVKGSVDLDNVIVRHTKVGPVFNAVGSAFELRTVDPQPVSNDADFVSDIDSEAGRGNSQGSGVPVITNVNDDAQLRGALSTAGDKDVVIQLTAEGGVSQATFSFTALREAGGKVPGATIVLQSGDLSYSLPANILEVLAAANESLGLAGEGTLTVALSPVADDVTKELRDKAKAAGFSIEGTPISFELTVSIGGQSTTIHSFGGQFVTRTFAVDGALVANHASVVVYDPKTGQFRTVPALFAAKDGKTVVTVNSTTNSLYAVAETNRTFADIAGHWAQSDIALMANKQLVNGDSPDKYAPDRSISRAEFASMLVRALGLDTSLGGKATFSDVKSDAWYAASVATAARFGIVTGLSDGTFRPDRNITRAEMAVMLSRAKKLVDKDTAAPSAANLQTLFSQDYAQIGEWAQASVAQVAGSGIMQGRAANTFAPDAATTRAEAAVVLKRLLQTTGLMN</sequence>
<gene>
    <name evidence="4" type="ORF">ACFPQ4_18475</name>
</gene>
<dbReference type="CDD" id="cd14490">
    <property type="entry name" value="CBM6-CBM35-CBM36_like_1"/>
    <property type="match status" value="1"/>
</dbReference>
<dbReference type="SUPFAM" id="SSF49785">
    <property type="entry name" value="Galactose-binding domain-like"/>
    <property type="match status" value="1"/>
</dbReference>
<dbReference type="PROSITE" id="PS51272">
    <property type="entry name" value="SLH"/>
    <property type="match status" value="3"/>
</dbReference>
<dbReference type="InterPro" id="IPR012334">
    <property type="entry name" value="Pectin_lyas_fold"/>
</dbReference>
<evidence type="ECO:0000259" key="3">
    <source>
        <dbReference type="PROSITE" id="PS51272"/>
    </source>
</evidence>
<feature type="domain" description="SLH" evidence="3">
    <location>
        <begin position="1971"/>
        <end position="2034"/>
    </location>
</feature>
<evidence type="ECO:0000313" key="5">
    <source>
        <dbReference type="Proteomes" id="UP001596108"/>
    </source>
</evidence>
<dbReference type="InterPro" id="IPR051465">
    <property type="entry name" value="Cell_Envelope_Struct_Comp"/>
</dbReference>
<dbReference type="PANTHER" id="PTHR43308:SF5">
    <property type="entry name" value="S-LAYER PROTEIN _ PEPTIDOGLYCAN ENDO-BETA-N-ACETYLGLUCOSAMINIDASE"/>
    <property type="match status" value="1"/>
</dbReference>
<dbReference type="SUPFAM" id="SSF51126">
    <property type="entry name" value="Pectin lyase-like"/>
    <property type="match status" value="1"/>
</dbReference>
<dbReference type="Pfam" id="PF22815">
    <property type="entry name" value="CatAgl_D1"/>
    <property type="match status" value="1"/>
</dbReference>
<feature type="signal peptide" evidence="1">
    <location>
        <begin position="1"/>
        <end position="25"/>
    </location>
</feature>
<proteinExistence type="predicted"/>